<dbReference type="Pfam" id="PF03004">
    <property type="entry name" value="Transposase_24"/>
    <property type="match status" value="1"/>
</dbReference>
<name>B9FN00_ORYSJ</name>
<gene>
    <name evidence="3" type="ORF">OsJ_17476</name>
</gene>
<evidence type="ECO:0000256" key="2">
    <source>
        <dbReference type="SAM" id="MobiDB-lite"/>
    </source>
</evidence>
<organism evidence="3">
    <name type="scientific">Oryza sativa subsp. japonica</name>
    <name type="common">Rice</name>
    <dbReference type="NCBI Taxonomy" id="39947"/>
    <lineage>
        <taxon>Eukaryota</taxon>
        <taxon>Viridiplantae</taxon>
        <taxon>Streptophyta</taxon>
        <taxon>Embryophyta</taxon>
        <taxon>Tracheophyta</taxon>
        <taxon>Spermatophyta</taxon>
        <taxon>Magnoliopsida</taxon>
        <taxon>Liliopsida</taxon>
        <taxon>Poales</taxon>
        <taxon>Poaceae</taxon>
        <taxon>BOP clade</taxon>
        <taxon>Oryzoideae</taxon>
        <taxon>Oryzeae</taxon>
        <taxon>Oryzinae</taxon>
        <taxon>Oryza</taxon>
        <taxon>Oryza sativa</taxon>
    </lineage>
</organism>
<evidence type="ECO:0000256" key="1">
    <source>
        <dbReference type="SAM" id="Coils"/>
    </source>
</evidence>
<feature type="region of interest" description="Disordered" evidence="2">
    <location>
        <begin position="211"/>
        <end position="243"/>
    </location>
</feature>
<feature type="compositionally biased region" description="Acidic residues" evidence="2">
    <location>
        <begin position="46"/>
        <end position="66"/>
    </location>
</feature>
<dbReference type="InterPro" id="IPR004252">
    <property type="entry name" value="Probable_transposase_24"/>
</dbReference>
<dbReference type="PANTHER" id="PTHR33144">
    <property type="entry name" value="OS10G0409366 PROTEIN-RELATED"/>
    <property type="match status" value="1"/>
</dbReference>
<dbReference type="AlphaFoldDB" id="B9FN00"/>
<dbReference type="PANTHER" id="PTHR33144:SF16">
    <property type="entry name" value="OS02G0129000 PROTEIN"/>
    <property type="match status" value="1"/>
</dbReference>
<keyword evidence="1" id="KW-0175">Coiled coil</keyword>
<dbReference type="EMBL" id="CM000142">
    <property type="protein sequence ID" value="EEE62673.1"/>
    <property type="molecule type" value="Genomic_DNA"/>
</dbReference>
<feature type="compositionally biased region" description="Basic and acidic residues" evidence="2">
    <location>
        <begin position="230"/>
        <end position="242"/>
    </location>
</feature>
<reference evidence="3" key="1">
    <citation type="journal article" date="2005" name="PLoS Biol.">
        <title>The genomes of Oryza sativa: a history of duplications.</title>
        <authorList>
            <person name="Yu J."/>
            <person name="Wang J."/>
            <person name="Lin W."/>
            <person name="Li S."/>
            <person name="Li H."/>
            <person name="Zhou J."/>
            <person name="Ni P."/>
            <person name="Dong W."/>
            <person name="Hu S."/>
            <person name="Zeng C."/>
            <person name="Zhang J."/>
            <person name="Zhang Y."/>
            <person name="Li R."/>
            <person name="Xu Z."/>
            <person name="Li S."/>
            <person name="Li X."/>
            <person name="Zheng H."/>
            <person name="Cong L."/>
            <person name="Lin L."/>
            <person name="Yin J."/>
            <person name="Geng J."/>
            <person name="Li G."/>
            <person name="Shi J."/>
            <person name="Liu J."/>
            <person name="Lv H."/>
            <person name="Li J."/>
            <person name="Wang J."/>
            <person name="Deng Y."/>
            <person name="Ran L."/>
            <person name="Shi X."/>
            <person name="Wang X."/>
            <person name="Wu Q."/>
            <person name="Li C."/>
            <person name="Ren X."/>
            <person name="Wang J."/>
            <person name="Wang X."/>
            <person name="Li D."/>
            <person name="Liu D."/>
            <person name="Zhang X."/>
            <person name="Ji Z."/>
            <person name="Zhao W."/>
            <person name="Sun Y."/>
            <person name="Zhang Z."/>
            <person name="Bao J."/>
            <person name="Han Y."/>
            <person name="Dong L."/>
            <person name="Ji J."/>
            <person name="Chen P."/>
            <person name="Wu S."/>
            <person name="Liu J."/>
            <person name="Xiao Y."/>
            <person name="Bu D."/>
            <person name="Tan J."/>
            <person name="Yang L."/>
            <person name="Ye C."/>
            <person name="Zhang J."/>
            <person name="Xu J."/>
            <person name="Zhou Y."/>
            <person name="Yu Y."/>
            <person name="Zhang B."/>
            <person name="Zhuang S."/>
            <person name="Wei H."/>
            <person name="Liu B."/>
            <person name="Lei M."/>
            <person name="Yu H."/>
            <person name="Li Y."/>
            <person name="Xu H."/>
            <person name="Wei S."/>
            <person name="He X."/>
            <person name="Fang L."/>
            <person name="Zhang Z."/>
            <person name="Zhang Y."/>
            <person name="Huang X."/>
            <person name="Su Z."/>
            <person name="Tong W."/>
            <person name="Li J."/>
            <person name="Tong Z."/>
            <person name="Li S."/>
            <person name="Ye J."/>
            <person name="Wang L."/>
            <person name="Fang L."/>
            <person name="Lei T."/>
            <person name="Chen C."/>
            <person name="Chen H."/>
            <person name="Xu Z."/>
            <person name="Li H."/>
            <person name="Huang H."/>
            <person name="Zhang F."/>
            <person name="Xu H."/>
            <person name="Li N."/>
            <person name="Zhao C."/>
            <person name="Li S."/>
            <person name="Dong L."/>
            <person name="Huang Y."/>
            <person name="Li L."/>
            <person name="Xi Y."/>
            <person name="Qi Q."/>
            <person name="Li W."/>
            <person name="Zhang B."/>
            <person name="Hu W."/>
            <person name="Zhang Y."/>
            <person name="Tian X."/>
            <person name="Jiao Y."/>
            <person name="Liang X."/>
            <person name="Jin J."/>
            <person name="Gao L."/>
            <person name="Zheng W."/>
            <person name="Hao B."/>
            <person name="Liu S."/>
            <person name="Wang W."/>
            <person name="Yuan L."/>
            <person name="Cao M."/>
            <person name="McDermott J."/>
            <person name="Samudrala R."/>
            <person name="Wang J."/>
            <person name="Wong G.K."/>
            <person name="Yang H."/>
        </authorList>
    </citation>
    <scope>NUCLEOTIDE SEQUENCE [LARGE SCALE GENOMIC DNA]</scope>
</reference>
<feature type="compositionally biased region" description="Acidic residues" evidence="2">
    <location>
        <begin position="73"/>
        <end position="82"/>
    </location>
</feature>
<evidence type="ECO:0000313" key="3">
    <source>
        <dbReference type="EMBL" id="EEE62673.1"/>
    </source>
</evidence>
<reference evidence="3" key="2">
    <citation type="submission" date="2008-12" db="EMBL/GenBank/DDBJ databases">
        <title>Improved gene annotation of the rice (Oryza sativa) genomes.</title>
        <authorList>
            <person name="Wang J."/>
            <person name="Li R."/>
            <person name="Fan W."/>
            <person name="Huang Q."/>
            <person name="Zhang J."/>
            <person name="Zhou Y."/>
            <person name="Hu Y."/>
            <person name="Zi S."/>
            <person name="Li J."/>
            <person name="Ni P."/>
            <person name="Zheng H."/>
            <person name="Zhang Y."/>
            <person name="Zhao M."/>
            <person name="Hao Q."/>
            <person name="McDermott J."/>
            <person name="Samudrala R."/>
            <person name="Kristiansen K."/>
            <person name="Wong G.K.-S."/>
        </authorList>
    </citation>
    <scope>NUCLEOTIDE SEQUENCE</scope>
</reference>
<accession>B9FN00</accession>
<protein>
    <submittedName>
        <fullName evidence="3">Uncharacterized protein</fullName>
    </submittedName>
</protein>
<feature type="compositionally biased region" description="Polar residues" evidence="2">
    <location>
        <begin position="32"/>
        <end position="42"/>
    </location>
</feature>
<sequence length="539" mass="61666">MARSRRRCIVQSHEEYLSEEHIAEENAPKQLATPSEQETICSDVQEGNEDTNDDVGEANEDTDDDASMNAGEGNEESDDDVEINVRDENGTIETRGKTKLKDIWNLPKRLRIVVQCNDLNQAVGDEAGILSKFLGMMRFLYAPRMEEFILKTIRERWRGHKAKLKEKYFDVNKSKEANCNNVPADVLPDQWIALINHWMSEKSKKISKQNKENCRKKKALHTAGTNSFARTREEMRQKDPAKNPHRAIVYIQTHKRKTGKNLNGHVDNLKKLVVEQPALADTSEGRTAWKGDALNQILGDDKPGHNINVTRLDDNWSEDVVAARLQLEKIENHVQNHDAELLELKAKTNKLEKEQMNQGGLDRVSTNKEASVDGPISKRRRVYSDHPLQEICIAEEENDMVQEENNMMNIQSHVPNEDLQPKTKQCVEDKNKQNWEQHDYGKQRKVISAQKRQCSTTNFIADNSMEDTNIHVQNKVLQLPTKQSTIYKNKGNMNQNDHMQQGKNNSNAYKIGTNVFLKSWKNRNKNVAVASIVDKINGS</sequence>
<feature type="region of interest" description="Disordered" evidence="2">
    <location>
        <begin position="19"/>
        <end position="90"/>
    </location>
</feature>
<proteinExistence type="predicted"/>
<dbReference type="Proteomes" id="UP000007752">
    <property type="component" value="Chromosome 5"/>
</dbReference>
<feature type="coiled-coil region" evidence="1">
    <location>
        <begin position="320"/>
        <end position="354"/>
    </location>
</feature>